<dbReference type="OMA" id="YGKKHQA"/>
<feature type="region of interest" description="Disordered" evidence="1">
    <location>
        <begin position="110"/>
        <end position="153"/>
    </location>
</feature>
<dbReference type="SMART" id="SM00355">
    <property type="entry name" value="ZnF_C2H2"/>
    <property type="match status" value="4"/>
</dbReference>
<dbReference type="SMART" id="SM00451">
    <property type="entry name" value="ZnF_U1"/>
    <property type="match status" value="4"/>
</dbReference>
<dbReference type="Proteomes" id="UP000006038">
    <property type="component" value="Chromosome 9"/>
</dbReference>
<dbReference type="Gramene" id="OB09G17260.1">
    <property type="protein sequence ID" value="OB09G17260.1"/>
    <property type="gene ID" value="OB09G17260"/>
</dbReference>
<evidence type="ECO:0000313" key="3">
    <source>
        <dbReference type="EnsemblPlants" id="OB09G17260.1"/>
    </source>
</evidence>
<name>J3MXJ7_ORYBR</name>
<feature type="region of interest" description="Disordered" evidence="1">
    <location>
        <begin position="55"/>
        <end position="91"/>
    </location>
</feature>
<dbReference type="Gene3D" id="3.30.160.60">
    <property type="entry name" value="Classic Zinc Finger"/>
    <property type="match status" value="4"/>
</dbReference>
<reference evidence="3" key="2">
    <citation type="submission" date="2013-04" db="UniProtKB">
        <authorList>
            <consortium name="EnsemblPlants"/>
        </authorList>
    </citation>
    <scope>IDENTIFICATION</scope>
</reference>
<feature type="compositionally biased region" description="Basic residues" evidence="1">
    <location>
        <begin position="131"/>
        <end position="143"/>
    </location>
</feature>
<dbReference type="InterPro" id="IPR013087">
    <property type="entry name" value="Znf_C2H2_type"/>
</dbReference>
<accession>J3MXJ7</accession>
<protein>
    <recommendedName>
        <fullName evidence="2">C2H2-type domain-containing protein</fullName>
    </recommendedName>
</protein>
<evidence type="ECO:0000256" key="1">
    <source>
        <dbReference type="SAM" id="MobiDB-lite"/>
    </source>
</evidence>
<sequence length="289" mass="31960">MELPSRGTADAPPPHGDPMAVVRDALLSQLQHDRLRQEVIVAELAKIELAMALRDASPSPSPPSHGAAANETIQPKKPSSSEESEAAVQKPMQPSAWICNVCEVRATSERNLRDHHGGKKHKSKVAALVKSRTKAMARQKAKTTAKPSPAAGQKIHRNSRWSCSICQVNCNGEWHFDTHLKGKRHQANTQALLEQSKKNSHGTKVQPSIVVSASSETMDEQKALYFCKVCSLKCTSERMLSDHLRGKKHLKQEELMAFCEVCNLQCSSGKVLADHRYGKKHRAKLNEMK</sequence>
<evidence type="ECO:0000313" key="4">
    <source>
        <dbReference type="Proteomes" id="UP000006038"/>
    </source>
</evidence>
<dbReference type="InterPro" id="IPR036236">
    <property type="entry name" value="Znf_C2H2_sf"/>
</dbReference>
<dbReference type="GO" id="GO:0003676">
    <property type="term" value="F:nucleic acid binding"/>
    <property type="evidence" value="ECO:0007669"/>
    <property type="project" value="InterPro"/>
</dbReference>
<dbReference type="SUPFAM" id="SSF57667">
    <property type="entry name" value="beta-beta-alpha zinc fingers"/>
    <property type="match status" value="4"/>
</dbReference>
<dbReference type="Pfam" id="PF12874">
    <property type="entry name" value="zf-met"/>
    <property type="match status" value="4"/>
</dbReference>
<feature type="domain" description="C2H2-type" evidence="2">
    <location>
        <begin position="227"/>
        <end position="249"/>
    </location>
</feature>
<organism evidence="3">
    <name type="scientific">Oryza brachyantha</name>
    <name type="common">malo sina</name>
    <dbReference type="NCBI Taxonomy" id="4533"/>
    <lineage>
        <taxon>Eukaryota</taxon>
        <taxon>Viridiplantae</taxon>
        <taxon>Streptophyta</taxon>
        <taxon>Embryophyta</taxon>
        <taxon>Tracheophyta</taxon>
        <taxon>Spermatophyta</taxon>
        <taxon>Magnoliopsida</taxon>
        <taxon>Liliopsida</taxon>
        <taxon>Poales</taxon>
        <taxon>Poaceae</taxon>
        <taxon>BOP clade</taxon>
        <taxon>Oryzoideae</taxon>
        <taxon>Oryzeae</taxon>
        <taxon>Oryzinae</taxon>
        <taxon>Oryza</taxon>
    </lineage>
</organism>
<dbReference type="InterPro" id="IPR003604">
    <property type="entry name" value="Matrin/U1-like-C_Znf_C2H2"/>
</dbReference>
<dbReference type="AlphaFoldDB" id="J3MXJ7"/>
<dbReference type="GO" id="GO:0008270">
    <property type="term" value="F:zinc ion binding"/>
    <property type="evidence" value="ECO:0007669"/>
    <property type="project" value="InterPro"/>
</dbReference>
<dbReference type="STRING" id="4533.J3MXJ7"/>
<evidence type="ECO:0000259" key="2">
    <source>
        <dbReference type="PROSITE" id="PS00028"/>
    </source>
</evidence>
<proteinExistence type="predicted"/>
<dbReference type="EnsemblPlants" id="OB09G17260.1">
    <property type="protein sequence ID" value="OB09G17260.1"/>
    <property type="gene ID" value="OB09G17260"/>
</dbReference>
<reference evidence="3" key="1">
    <citation type="journal article" date="2013" name="Nat. Commun.">
        <title>Whole-genome sequencing of Oryza brachyantha reveals mechanisms underlying Oryza genome evolution.</title>
        <authorList>
            <person name="Chen J."/>
            <person name="Huang Q."/>
            <person name="Gao D."/>
            <person name="Wang J."/>
            <person name="Lang Y."/>
            <person name="Liu T."/>
            <person name="Li B."/>
            <person name="Bai Z."/>
            <person name="Luis Goicoechea J."/>
            <person name="Liang C."/>
            <person name="Chen C."/>
            <person name="Zhang W."/>
            <person name="Sun S."/>
            <person name="Liao Y."/>
            <person name="Zhang X."/>
            <person name="Yang L."/>
            <person name="Song C."/>
            <person name="Wang M."/>
            <person name="Shi J."/>
            <person name="Liu G."/>
            <person name="Liu J."/>
            <person name="Zhou H."/>
            <person name="Zhou W."/>
            <person name="Yu Q."/>
            <person name="An N."/>
            <person name="Chen Y."/>
            <person name="Cai Q."/>
            <person name="Wang B."/>
            <person name="Liu B."/>
            <person name="Min J."/>
            <person name="Huang Y."/>
            <person name="Wu H."/>
            <person name="Li Z."/>
            <person name="Zhang Y."/>
            <person name="Yin Y."/>
            <person name="Song W."/>
            <person name="Jiang J."/>
            <person name="Jackson S.A."/>
            <person name="Wing R.A."/>
            <person name="Wang J."/>
            <person name="Chen M."/>
        </authorList>
    </citation>
    <scope>NUCLEOTIDE SEQUENCE [LARGE SCALE GENOMIC DNA]</scope>
    <source>
        <strain evidence="3">cv. IRGC 101232</strain>
    </source>
</reference>
<dbReference type="PROSITE" id="PS00028">
    <property type="entry name" value="ZINC_FINGER_C2H2_1"/>
    <property type="match status" value="1"/>
</dbReference>
<dbReference type="HOGENOM" id="CLU_047480_0_0_1"/>
<dbReference type="PANTHER" id="PTHR47487">
    <property type="entry name" value="OS06G0651300 PROTEIN-RELATED"/>
    <property type="match status" value="1"/>
</dbReference>
<dbReference type="eggNOG" id="KOG2186">
    <property type="taxonomic scope" value="Eukaryota"/>
</dbReference>
<dbReference type="PANTHER" id="PTHR47487:SF9">
    <property type="entry name" value="OS09G0421700 PROTEIN"/>
    <property type="match status" value="1"/>
</dbReference>
<keyword evidence="4" id="KW-1185">Reference proteome</keyword>